<reference evidence="2 3" key="1">
    <citation type="submission" date="2015-04" db="EMBL/GenBank/DDBJ databases">
        <authorList>
            <person name="Syromyatnikov M.Y."/>
            <person name="Popov V.N."/>
        </authorList>
    </citation>
    <scope>NUCLEOTIDE SEQUENCE [LARGE SCALE GENOMIC DNA]</scope>
</reference>
<accession>A0A1J1I1Y1</accession>
<keyword evidence="3" id="KW-1185">Reference proteome</keyword>
<keyword evidence="1" id="KW-0732">Signal</keyword>
<name>A0A1J1I1Y1_9DIPT</name>
<dbReference type="Proteomes" id="UP000183832">
    <property type="component" value="Unassembled WGS sequence"/>
</dbReference>
<dbReference type="AlphaFoldDB" id="A0A1J1I1Y1"/>
<evidence type="ECO:0000313" key="3">
    <source>
        <dbReference type="Proteomes" id="UP000183832"/>
    </source>
</evidence>
<sequence>MAVAILTITIQGANAIICARDQRTGRYQNFLNLRVMEKSNAQGGRKDTLVKDSNHVSLTRVLVYHTWEHMSRTVTQHDHSPETGYLFG</sequence>
<dbReference type="EMBL" id="CVRI01000038">
    <property type="protein sequence ID" value="CRK94351.1"/>
    <property type="molecule type" value="Genomic_DNA"/>
</dbReference>
<proteinExistence type="predicted"/>
<organism evidence="2 3">
    <name type="scientific">Clunio marinus</name>
    <dbReference type="NCBI Taxonomy" id="568069"/>
    <lineage>
        <taxon>Eukaryota</taxon>
        <taxon>Metazoa</taxon>
        <taxon>Ecdysozoa</taxon>
        <taxon>Arthropoda</taxon>
        <taxon>Hexapoda</taxon>
        <taxon>Insecta</taxon>
        <taxon>Pterygota</taxon>
        <taxon>Neoptera</taxon>
        <taxon>Endopterygota</taxon>
        <taxon>Diptera</taxon>
        <taxon>Nematocera</taxon>
        <taxon>Chironomoidea</taxon>
        <taxon>Chironomidae</taxon>
        <taxon>Clunio</taxon>
    </lineage>
</organism>
<feature type="signal peptide" evidence="1">
    <location>
        <begin position="1"/>
        <end position="15"/>
    </location>
</feature>
<evidence type="ECO:0000256" key="1">
    <source>
        <dbReference type="SAM" id="SignalP"/>
    </source>
</evidence>
<feature type="chain" id="PRO_5012158966" evidence="1">
    <location>
        <begin position="16"/>
        <end position="88"/>
    </location>
</feature>
<gene>
    <name evidence="2" type="ORF">CLUMA_CG007865</name>
</gene>
<protein>
    <submittedName>
        <fullName evidence="2">CLUMA_CG007865, isoform A</fullName>
    </submittedName>
</protein>
<evidence type="ECO:0000313" key="2">
    <source>
        <dbReference type="EMBL" id="CRK94351.1"/>
    </source>
</evidence>